<gene>
    <name evidence="1" type="ORF">Megvenef_01546</name>
</gene>
<name>A0ABU5NEG8_9RICK</name>
<keyword evidence="2" id="KW-1185">Reference proteome</keyword>
<dbReference type="Proteomes" id="UP001291687">
    <property type="component" value="Unassembled WGS sequence"/>
</dbReference>
<dbReference type="RefSeq" id="WP_322777471.1">
    <property type="nucleotide sequence ID" value="NZ_JARJFB010000173.1"/>
</dbReference>
<dbReference type="EMBL" id="JARJFB010000173">
    <property type="protein sequence ID" value="MEA0971564.1"/>
    <property type="molecule type" value="Genomic_DNA"/>
</dbReference>
<sequence>MEFDVIVPAKLSMFTDDKVTNLKNQINFYKIKYAKGMDDLKAFDSLMTLSRSISSFTELMQKLNFTFLANMKEAEATINREISRKIVAIEIFTG</sequence>
<accession>A0ABU5NEG8</accession>
<evidence type="ECO:0000313" key="2">
    <source>
        <dbReference type="Proteomes" id="UP001291687"/>
    </source>
</evidence>
<evidence type="ECO:0000313" key="1">
    <source>
        <dbReference type="EMBL" id="MEA0971564.1"/>
    </source>
</evidence>
<comment type="caution">
    <text evidence="1">The sequence shown here is derived from an EMBL/GenBank/DDBJ whole genome shotgun (WGS) entry which is preliminary data.</text>
</comment>
<organism evidence="1 2">
    <name type="scientific">Candidatus Megaera venefica</name>
    <dbReference type="NCBI Taxonomy" id="2055910"/>
    <lineage>
        <taxon>Bacteria</taxon>
        <taxon>Pseudomonadati</taxon>
        <taxon>Pseudomonadota</taxon>
        <taxon>Alphaproteobacteria</taxon>
        <taxon>Rickettsiales</taxon>
        <taxon>Rickettsiaceae</taxon>
        <taxon>Candidatus Megaera</taxon>
    </lineage>
</organism>
<reference evidence="1 2" key="1">
    <citation type="submission" date="2023-03" db="EMBL/GenBank/DDBJ databases">
        <title>Host association and intracellularity evolved multiple times independently in the Rickettsiales.</title>
        <authorList>
            <person name="Castelli M."/>
            <person name="Nardi T."/>
            <person name="Gammuto L."/>
            <person name="Bellinzona G."/>
            <person name="Sabaneyeva E."/>
            <person name="Potekhin A."/>
            <person name="Serra V."/>
            <person name="Petroni G."/>
            <person name="Sassera D."/>
        </authorList>
    </citation>
    <scope>NUCLEOTIDE SEQUENCE [LARGE SCALE GENOMIC DNA]</scope>
    <source>
        <strain evidence="1 2">Sr 2-6</strain>
    </source>
</reference>
<proteinExistence type="predicted"/>
<protein>
    <submittedName>
        <fullName evidence="1">Uncharacterized protein</fullName>
    </submittedName>
</protein>